<dbReference type="EMBL" id="HBUF01101612">
    <property type="protein sequence ID" value="CAG6638198.1"/>
    <property type="molecule type" value="Transcribed_RNA"/>
</dbReference>
<keyword evidence="1" id="KW-1133">Transmembrane helix</keyword>
<sequence length="129" mass="14278">MAPPLSASIVINSSFSRICLIARISPFVRFGLMGFLFALLIHRNISPLTWFAKSSSSLYNPFSMPHTISTIGRYLGVTENFIPFIKACISSGVVSKFDRLMTLLFTGLLLSLFSGMMVRGVRLLLIVDL</sequence>
<feature type="transmembrane region" description="Helical" evidence="1">
    <location>
        <begin position="20"/>
        <end position="41"/>
    </location>
</feature>
<reference evidence="2" key="1">
    <citation type="submission" date="2021-05" db="EMBL/GenBank/DDBJ databases">
        <authorList>
            <person name="Alioto T."/>
            <person name="Alioto T."/>
            <person name="Gomez Garrido J."/>
        </authorList>
    </citation>
    <scope>NUCLEOTIDE SEQUENCE</scope>
</reference>
<keyword evidence="1" id="KW-0812">Transmembrane</keyword>
<dbReference type="EMBL" id="HBUF01101616">
    <property type="protein sequence ID" value="CAG6638203.1"/>
    <property type="molecule type" value="Transcribed_RNA"/>
</dbReference>
<dbReference type="EMBL" id="HBUF01101618">
    <property type="protein sequence ID" value="CAG6638205.1"/>
    <property type="molecule type" value="Transcribed_RNA"/>
</dbReference>
<organism evidence="2">
    <name type="scientific">Cacopsylla melanoneura</name>
    <dbReference type="NCBI Taxonomy" id="428564"/>
    <lineage>
        <taxon>Eukaryota</taxon>
        <taxon>Metazoa</taxon>
        <taxon>Ecdysozoa</taxon>
        <taxon>Arthropoda</taxon>
        <taxon>Hexapoda</taxon>
        <taxon>Insecta</taxon>
        <taxon>Pterygota</taxon>
        <taxon>Neoptera</taxon>
        <taxon>Paraneoptera</taxon>
        <taxon>Hemiptera</taxon>
        <taxon>Sternorrhyncha</taxon>
        <taxon>Psylloidea</taxon>
        <taxon>Psyllidae</taxon>
        <taxon>Psyllinae</taxon>
        <taxon>Cacopsylla</taxon>
    </lineage>
</organism>
<proteinExistence type="predicted"/>
<dbReference type="EMBL" id="HBUF01101615">
    <property type="protein sequence ID" value="CAG6638202.1"/>
    <property type="molecule type" value="Transcribed_RNA"/>
</dbReference>
<feature type="transmembrane region" description="Helical" evidence="1">
    <location>
        <begin position="100"/>
        <end position="121"/>
    </location>
</feature>
<evidence type="ECO:0000313" key="2">
    <source>
        <dbReference type="EMBL" id="CAG6638201.1"/>
    </source>
</evidence>
<keyword evidence="1" id="KW-0472">Membrane</keyword>
<dbReference type="EMBL" id="HBUF01101613">
    <property type="protein sequence ID" value="CAG6638200.1"/>
    <property type="molecule type" value="Transcribed_RNA"/>
</dbReference>
<accession>A0A8D8QV87</accession>
<evidence type="ECO:0000256" key="1">
    <source>
        <dbReference type="SAM" id="Phobius"/>
    </source>
</evidence>
<dbReference type="EMBL" id="HBUF01101614">
    <property type="protein sequence ID" value="CAG6638201.1"/>
    <property type="molecule type" value="Transcribed_RNA"/>
</dbReference>
<dbReference type="AlphaFoldDB" id="A0A8D8QV87"/>
<dbReference type="EMBL" id="HBUF01101617">
    <property type="protein sequence ID" value="CAG6638204.1"/>
    <property type="molecule type" value="Transcribed_RNA"/>
</dbReference>
<protein>
    <submittedName>
        <fullName evidence="2">Uncharacterized protein</fullName>
    </submittedName>
</protein>
<name>A0A8D8QV87_9HEMI</name>